<dbReference type="CDD" id="cd00075">
    <property type="entry name" value="HATPase"/>
    <property type="match status" value="1"/>
</dbReference>
<comment type="catalytic activity">
    <reaction evidence="1">
        <text>ATP + protein L-histidine = ADP + protein N-phospho-L-histidine.</text>
        <dbReference type="EC" id="2.7.13.3"/>
    </reaction>
</comment>
<dbReference type="Pfam" id="PF00989">
    <property type="entry name" value="PAS"/>
    <property type="match status" value="1"/>
</dbReference>
<evidence type="ECO:0000259" key="6">
    <source>
        <dbReference type="PROSITE" id="PS50109"/>
    </source>
</evidence>
<accession>A0A6B1IRG8</accession>
<dbReference type="GO" id="GO:0004673">
    <property type="term" value="F:protein histidine kinase activity"/>
    <property type="evidence" value="ECO:0007669"/>
    <property type="project" value="UniProtKB-EC"/>
</dbReference>
<feature type="domain" description="Histidine kinase" evidence="6">
    <location>
        <begin position="392"/>
        <end position="639"/>
    </location>
</feature>
<sequence>MIDNETTVRALLDTAADLLSGDVLVVAADGTIQRVISQGKDGPFDSGESLAGLDLEDVLSLSFSVPDSLFGTDDKQLPNVFNAIHSTDEEPLPCVLMPPYGDAQEVACRSRSVDDTGCVLLAVTASNSSESLNPSSTLLRSISSIVPVGVVCVEATGSISVVNERAEEILDTTAEELIGSSYVQDGWELTDGDGNQIPLSDNPIKQTLETGKPLSELGYWLEGPNGDRRWLSVQTQPIFDGENIQRVVIGLNDTTGLKRRDRHLRQLVENGDFGGIGGWELDVETDRVTGIGTLGLYRNEPSSEYKPTLSEALEYYHPNDRDDVLEAVLSCQETGETMEVEARRETAAGQTRWVRLRAESVGDNSTDRIRGTIRDITVVKEREQRLRVMNRVLRHNIRNRVTTIQGNAGLLESQLSELPVVESLPEISVQRDSDTQIADPEELEVLIESLEPVEDIDIESLHHRALTIKNSARDLHSVAEKVRQYHKIVQRDIDDSVTNIGSVIENISEKFDDTHPNATIQVKNVTNQPVVGDPTAVQHVLNEVIENALKHNDQSNPIVRIRTKLDQSGLAIRVLDNGPGMPDAEQEIVNHGRETPISHSSGVGLWSAKWIVRRLGGNISTALRNPHGTIVEVVLPQPGSTEEV</sequence>
<evidence type="ECO:0000313" key="11">
    <source>
        <dbReference type="Proteomes" id="UP000452321"/>
    </source>
</evidence>
<organism evidence="10 11">
    <name type="scientific">Halorubrum distributum</name>
    <dbReference type="NCBI Taxonomy" id="29283"/>
    <lineage>
        <taxon>Archaea</taxon>
        <taxon>Methanobacteriati</taxon>
        <taxon>Methanobacteriota</taxon>
        <taxon>Stenosarchaea group</taxon>
        <taxon>Halobacteria</taxon>
        <taxon>Halobacteriales</taxon>
        <taxon>Haloferacaceae</taxon>
        <taxon>Halorubrum</taxon>
        <taxon>Halorubrum distributum group</taxon>
    </lineage>
</organism>
<keyword evidence="4" id="KW-0808">Transferase</keyword>
<name>A0A6B1IRG8_9EURY</name>
<dbReference type="PROSITE" id="PS50109">
    <property type="entry name" value="HIS_KIN"/>
    <property type="match status" value="1"/>
</dbReference>
<dbReference type="SMART" id="SM00086">
    <property type="entry name" value="PAC"/>
    <property type="match status" value="2"/>
</dbReference>
<evidence type="ECO:0000256" key="1">
    <source>
        <dbReference type="ARBA" id="ARBA00000085"/>
    </source>
</evidence>
<dbReference type="PROSITE" id="PS50113">
    <property type="entry name" value="PAC"/>
    <property type="match status" value="1"/>
</dbReference>
<evidence type="ECO:0000256" key="3">
    <source>
        <dbReference type="ARBA" id="ARBA00022553"/>
    </source>
</evidence>
<dbReference type="InterPro" id="IPR000014">
    <property type="entry name" value="PAS"/>
</dbReference>
<evidence type="ECO:0000313" key="9">
    <source>
        <dbReference type="EMBL" id="MYL17238.1"/>
    </source>
</evidence>
<dbReference type="InterPro" id="IPR035965">
    <property type="entry name" value="PAS-like_dom_sf"/>
</dbReference>
<dbReference type="SUPFAM" id="SSF55785">
    <property type="entry name" value="PYP-like sensor domain (PAS domain)"/>
    <property type="match status" value="2"/>
</dbReference>
<dbReference type="EC" id="2.7.13.3" evidence="2"/>
<dbReference type="CDD" id="cd00130">
    <property type="entry name" value="PAS"/>
    <property type="match status" value="2"/>
</dbReference>
<dbReference type="InterPro" id="IPR013767">
    <property type="entry name" value="PAS_fold"/>
</dbReference>
<evidence type="ECO:0000259" key="8">
    <source>
        <dbReference type="PROSITE" id="PS50113"/>
    </source>
</evidence>
<dbReference type="InterPro" id="IPR013655">
    <property type="entry name" value="PAS_fold_3"/>
</dbReference>
<dbReference type="Gene3D" id="3.30.450.20">
    <property type="entry name" value="PAS domain"/>
    <property type="match status" value="2"/>
</dbReference>
<dbReference type="GO" id="GO:0006355">
    <property type="term" value="P:regulation of DNA-templated transcription"/>
    <property type="evidence" value="ECO:0007669"/>
    <property type="project" value="InterPro"/>
</dbReference>
<dbReference type="InterPro" id="IPR003594">
    <property type="entry name" value="HATPase_dom"/>
</dbReference>
<dbReference type="Proteomes" id="UP000452321">
    <property type="component" value="Unassembled WGS sequence"/>
</dbReference>
<dbReference type="Pfam" id="PF02518">
    <property type="entry name" value="HATPase_c"/>
    <property type="match status" value="1"/>
</dbReference>
<dbReference type="InterPro" id="IPR001610">
    <property type="entry name" value="PAC"/>
</dbReference>
<dbReference type="PANTHER" id="PTHR43304">
    <property type="entry name" value="PHYTOCHROME-LIKE PROTEIN CPH1"/>
    <property type="match status" value="1"/>
</dbReference>
<keyword evidence="5" id="KW-0418">Kinase</keyword>
<evidence type="ECO:0000259" key="7">
    <source>
        <dbReference type="PROSITE" id="PS50112"/>
    </source>
</evidence>
<dbReference type="EMBL" id="WMEO01000018">
    <property type="protein sequence ID" value="MYL17238.1"/>
    <property type="molecule type" value="Genomic_DNA"/>
</dbReference>
<evidence type="ECO:0000313" key="12">
    <source>
        <dbReference type="Proteomes" id="UP000460194"/>
    </source>
</evidence>
<dbReference type="SMART" id="SM00387">
    <property type="entry name" value="HATPase_c"/>
    <property type="match status" value="1"/>
</dbReference>
<evidence type="ECO:0000256" key="5">
    <source>
        <dbReference type="ARBA" id="ARBA00022777"/>
    </source>
</evidence>
<dbReference type="PROSITE" id="PS50112">
    <property type="entry name" value="PAS"/>
    <property type="match status" value="1"/>
</dbReference>
<dbReference type="Proteomes" id="UP000460194">
    <property type="component" value="Unassembled WGS sequence"/>
</dbReference>
<evidence type="ECO:0000256" key="4">
    <source>
        <dbReference type="ARBA" id="ARBA00022679"/>
    </source>
</evidence>
<dbReference type="InterPro" id="IPR005467">
    <property type="entry name" value="His_kinase_dom"/>
</dbReference>
<dbReference type="SUPFAM" id="SSF55874">
    <property type="entry name" value="ATPase domain of HSP90 chaperone/DNA topoisomerase II/histidine kinase"/>
    <property type="match status" value="1"/>
</dbReference>
<feature type="domain" description="PAC" evidence="8">
    <location>
        <begin position="338"/>
        <end position="388"/>
    </location>
</feature>
<dbReference type="EMBL" id="WMFC01000020">
    <property type="protein sequence ID" value="MYL68742.1"/>
    <property type="molecule type" value="Genomic_DNA"/>
</dbReference>
<reference evidence="11 12" key="1">
    <citation type="submission" date="2019-11" db="EMBL/GenBank/DDBJ databases">
        <title>Genome sequences of 17 halophilic strains isolated from different environments.</title>
        <authorList>
            <person name="Furrow R.E."/>
        </authorList>
    </citation>
    <scope>NUCLEOTIDE SEQUENCE [LARGE SCALE GENOMIC DNA]</scope>
    <source>
        <strain evidence="10 11">22502_06_Cabo</strain>
        <strain evidence="9 12">22517_05_Cabo</strain>
    </source>
</reference>
<evidence type="ECO:0000313" key="10">
    <source>
        <dbReference type="EMBL" id="MYL68742.1"/>
    </source>
</evidence>
<dbReference type="InterPro" id="IPR000700">
    <property type="entry name" value="PAS-assoc_C"/>
</dbReference>
<dbReference type="AlphaFoldDB" id="A0A6B1IRG8"/>
<comment type="caution">
    <text evidence="10">The sequence shown here is derived from an EMBL/GenBank/DDBJ whole genome shotgun (WGS) entry which is preliminary data.</text>
</comment>
<dbReference type="PANTHER" id="PTHR43304:SF1">
    <property type="entry name" value="PAC DOMAIN-CONTAINING PROTEIN"/>
    <property type="match status" value="1"/>
</dbReference>
<keyword evidence="3" id="KW-0597">Phosphoprotein</keyword>
<proteinExistence type="predicted"/>
<evidence type="ECO:0000256" key="2">
    <source>
        <dbReference type="ARBA" id="ARBA00012438"/>
    </source>
</evidence>
<dbReference type="NCBIfam" id="TIGR00229">
    <property type="entry name" value="sensory_box"/>
    <property type="match status" value="2"/>
</dbReference>
<dbReference type="InterPro" id="IPR052162">
    <property type="entry name" value="Sensor_kinase/Photoreceptor"/>
</dbReference>
<dbReference type="RefSeq" id="WP_152420224.1">
    <property type="nucleotide sequence ID" value="NZ_WMEO01000018.1"/>
</dbReference>
<protein>
    <recommendedName>
        <fullName evidence="2">histidine kinase</fullName>
        <ecNumber evidence="2">2.7.13.3</ecNumber>
    </recommendedName>
</protein>
<dbReference type="InterPro" id="IPR036890">
    <property type="entry name" value="HATPase_C_sf"/>
</dbReference>
<dbReference type="Gene3D" id="3.30.565.10">
    <property type="entry name" value="Histidine kinase-like ATPase, C-terminal domain"/>
    <property type="match status" value="1"/>
</dbReference>
<gene>
    <name evidence="10" type="ORF">GLW30_13510</name>
    <name evidence="9" type="ORF">GLW36_11375</name>
</gene>
<feature type="domain" description="PAS" evidence="7">
    <location>
        <begin position="135"/>
        <end position="185"/>
    </location>
</feature>
<dbReference type="Pfam" id="PF08447">
    <property type="entry name" value="PAS_3"/>
    <property type="match status" value="1"/>
</dbReference>